<protein>
    <recommendedName>
        <fullName evidence="2">Sortilin N-terminal domain-containing protein</fullName>
    </recommendedName>
</protein>
<evidence type="ECO:0000256" key="1">
    <source>
        <dbReference type="ARBA" id="ARBA00022737"/>
    </source>
</evidence>
<dbReference type="Pfam" id="PF15902">
    <property type="entry name" value="Sortilin-Vps10"/>
    <property type="match status" value="1"/>
</dbReference>
<reference evidence="3 4" key="1">
    <citation type="submission" date="2019-07" db="EMBL/GenBank/DDBJ databases">
        <title>Whole genome shotgun sequence of Reyranella soli NBRC 108950.</title>
        <authorList>
            <person name="Hosoyama A."/>
            <person name="Uohara A."/>
            <person name="Ohji S."/>
            <person name="Ichikawa N."/>
        </authorList>
    </citation>
    <scope>NUCLEOTIDE SEQUENCE [LARGE SCALE GENOMIC DNA]</scope>
    <source>
        <strain evidence="3 4">NBRC 108950</strain>
    </source>
</reference>
<dbReference type="PANTHER" id="PTHR43739:SF5">
    <property type="entry name" value="EXO-ALPHA-SIALIDASE"/>
    <property type="match status" value="1"/>
</dbReference>
<dbReference type="Proteomes" id="UP000321058">
    <property type="component" value="Unassembled WGS sequence"/>
</dbReference>
<keyword evidence="1" id="KW-0677">Repeat</keyword>
<dbReference type="InterPro" id="IPR015943">
    <property type="entry name" value="WD40/YVTN_repeat-like_dom_sf"/>
</dbReference>
<comment type="caution">
    <text evidence="3">The sequence shown here is derived from an EMBL/GenBank/DDBJ whole genome shotgun (WGS) entry which is preliminary data.</text>
</comment>
<evidence type="ECO:0000313" key="3">
    <source>
        <dbReference type="EMBL" id="GEP58438.1"/>
    </source>
</evidence>
<dbReference type="SUPFAM" id="SSF50939">
    <property type="entry name" value="Sialidases"/>
    <property type="match status" value="2"/>
</dbReference>
<evidence type="ECO:0000313" key="4">
    <source>
        <dbReference type="Proteomes" id="UP000321058"/>
    </source>
</evidence>
<dbReference type="GO" id="GO:0010411">
    <property type="term" value="P:xyloglucan metabolic process"/>
    <property type="evidence" value="ECO:0007669"/>
    <property type="project" value="TreeGrafter"/>
</dbReference>
<gene>
    <name evidence="3" type="ORF">RSO01_56040</name>
</gene>
<sequence>MPASPGFDALKWRCIGPSRGGRVVAVSGDPVNKMTFYFGACAGGIWKTEDGGVFWRCVSDGFMGSSAVGSIAVAPSDPNVIYAGTGETAIRLDVSYGDGIYKSTDAGRSWQHVGLKNSKFIGRICIHPQNPDLVYVAVLGDIFGPNTERGVYRSKNGGATWERILYRSDVAGTIDLTMDPNNPRLLFASMWEAKRNFWNISSGGPGSGLFRSTDGGDSWEEISTWPGLPTGMLGKIGVSISAARSGRVWALIEAEGDKTGLYRSDDFGMRWTMVSPNRDLMHRPWYYTHVFADPGHGDTVYVTNLQMWKSTDGGATFNEVTTRHGDNHDLWIDPKDPSRMIEGNDGGAHVSFNGGASWSTIYNQKTAQFYRIDVDNQYPYRVYGTQQDNTSISVPSASEWGVITLADCSYPGTGESGFIAVDPRDHNIVYVGAIGSSPGGAGALQRYDHRTRQIQLVNVWPEESTGIAPKDLKYRFAWTFPIVFSPHDPGTLYAGGNCVFRTRDEGMNWERISPDLSLNDRKRQGASGGPITRESAGAEVHATCACVVESPHRRDEIWASTDDGLVHVTCDGGKSWKDVTPKGMPELAYVGCVEVSPHDADTIYVAATCYKLADYRPHLFKSTDGGKSWKSINGNLPKDEISRVVRADAVAHGLLYVGTETGIHFSLDDGATWTRMSGLPNVPIYDMKLKDSDLVAATHGRSFWILDDVTALRGLADGRRSTRLFAPRPAIRTKLHWSAGANVRTGIAYGPAFGIDGSTVMVERADGTRYREHLDVGENPPNGAIVYYWLSEKDTGPVTLTFRDSSGRKIIDCASNDTSLSPAQRPDTKPGLNRFVWNMKYPGPTRLDYGLAPPRPKPLVPDPENPPGPTVVPGTYGVELTVGEKGKDKSDAAKFTVVKDPRLPTTPEEYAAQFALHRELIASVSKLKQAVNRLRKMKRQLEEATGHLGKGERALKNRAAAIVRKLSVIESVMVDPHRKSVRDVLRNPAGLNDTLIDMVAMATTADRPPTTQTTEVSREVMAKVDSEVAKFEALVKEDIAQLNAALAKARVKHVMAE</sequence>
<feature type="domain" description="Sortilin N-terminal" evidence="2">
    <location>
        <begin position="100"/>
        <end position="223"/>
    </location>
</feature>
<dbReference type="EMBL" id="BKAJ01000100">
    <property type="protein sequence ID" value="GEP58438.1"/>
    <property type="molecule type" value="Genomic_DNA"/>
</dbReference>
<dbReference type="PANTHER" id="PTHR43739">
    <property type="entry name" value="XYLOGLUCANASE (EUROFUNG)"/>
    <property type="match status" value="1"/>
</dbReference>
<proteinExistence type="predicted"/>
<dbReference type="InterPro" id="IPR036278">
    <property type="entry name" value="Sialidase_sf"/>
</dbReference>
<dbReference type="InterPro" id="IPR031778">
    <property type="entry name" value="Sortilin_N"/>
</dbReference>
<dbReference type="Gene3D" id="2.130.10.10">
    <property type="entry name" value="YVTN repeat-like/Quinoprotein amine dehydrogenase"/>
    <property type="match status" value="4"/>
</dbReference>
<dbReference type="CDD" id="cd15482">
    <property type="entry name" value="Sialidase_non-viral"/>
    <property type="match status" value="2"/>
</dbReference>
<organism evidence="3 4">
    <name type="scientific">Reyranella soli</name>
    <dbReference type="NCBI Taxonomy" id="1230389"/>
    <lineage>
        <taxon>Bacteria</taxon>
        <taxon>Pseudomonadati</taxon>
        <taxon>Pseudomonadota</taxon>
        <taxon>Alphaproteobacteria</taxon>
        <taxon>Hyphomicrobiales</taxon>
        <taxon>Reyranellaceae</taxon>
        <taxon>Reyranella</taxon>
    </lineage>
</organism>
<dbReference type="AlphaFoldDB" id="A0A512NHK1"/>
<name>A0A512NHK1_9HYPH</name>
<accession>A0A512NHK1</accession>
<evidence type="ECO:0000259" key="2">
    <source>
        <dbReference type="Pfam" id="PF15902"/>
    </source>
</evidence>
<dbReference type="InterPro" id="IPR052025">
    <property type="entry name" value="Xyloglucanase_GH74"/>
</dbReference>
<keyword evidence="4" id="KW-1185">Reference proteome</keyword>